<gene>
    <name evidence="1" type="ORF">CJD38_00730</name>
</gene>
<organism evidence="1 2">
    <name type="scientific">Stenotrophobium rhamnosiphilum</name>
    <dbReference type="NCBI Taxonomy" id="2029166"/>
    <lineage>
        <taxon>Bacteria</taxon>
        <taxon>Pseudomonadati</taxon>
        <taxon>Pseudomonadota</taxon>
        <taxon>Gammaproteobacteria</taxon>
        <taxon>Nevskiales</taxon>
        <taxon>Nevskiaceae</taxon>
        <taxon>Stenotrophobium</taxon>
    </lineage>
</organism>
<name>A0A2T5MJD2_9GAMM</name>
<dbReference type="EMBL" id="QANS01000001">
    <property type="protein sequence ID" value="PTU32682.1"/>
    <property type="molecule type" value="Genomic_DNA"/>
</dbReference>
<evidence type="ECO:0000313" key="2">
    <source>
        <dbReference type="Proteomes" id="UP000244248"/>
    </source>
</evidence>
<dbReference type="OrthoDB" id="9182343at2"/>
<protein>
    <submittedName>
        <fullName evidence="1">Uncharacterized protein</fullName>
    </submittedName>
</protein>
<accession>A0A2T5MJD2</accession>
<dbReference type="RefSeq" id="WP_107938391.1">
    <property type="nucleotide sequence ID" value="NZ_QANS01000001.1"/>
</dbReference>
<keyword evidence="2" id="KW-1185">Reference proteome</keyword>
<comment type="caution">
    <text evidence="1">The sequence shown here is derived from an EMBL/GenBank/DDBJ whole genome shotgun (WGS) entry which is preliminary data.</text>
</comment>
<proteinExistence type="predicted"/>
<dbReference type="AlphaFoldDB" id="A0A2T5MJD2"/>
<dbReference type="Proteomes" id="UP000244248">
    <property type="component" value="Unassembled WGS sequence"/>
</dbReference>
<evidence type="ECO:0000313" key="1">
    <source>
        <dbReference type="EMBL" id="PTU32682.1"/>
    </source>
</evidence>
<sequence length="78" mass="8507">MAKEEFMHLQHSESVVAQMAATIFSGLIQKQELGAANEDALVEKSVAIAIKLAKRTDELVKSDEEWVKKESGSSFLAG</sequence>
<reference evidence="1 2" key="1">
    <citation type="submission" date="2018-04" db="EMBL/GenBank/DDBJ databases">
        <title>Novel species isolated from glacier.</title>
        <authorList>
            <person name="Liu Q."/>
            <person name="Xin Y.-H."/>
        </authorList>
    </citation>
    <scope>NUCLEOTIDE SEQUENCE [LARGE SCALE GENOMIC DNA]</scope>
    <source>
        <strain evidence="1 2">GT1R17</strain>
    </source>
</reference>